<keyword evidence="2 4" id="KW-0456">Lyase</keyword>
<comment type="caution">
    <text evidence="4">The sequence shown here is derived from an EMBL/GenBank/DDBJ whole genome shotgun (WGS) entry which is preliminary data.</text>
</comment>
<dbReference type="InterPro" id="IPR008929">
    <property type="entry name" value="Chondroitin_lyas"/>
</dbReference>
<dbReference type="GO" id="GO:0042597">
    <property type="term" value="C:periplasmic space"/>
    <property type="evidence" value="ECO:0007669"/>
    <property type="project" value="InterPro"/>
</dbReference>
<keyword evidence="1" id="KW-0732">Signal</keyword>
<evidence type="ECO:0000259" key="3">
    <source>
        <dbReference type="Pfam" id="PF05426"/>
    </source>
</evidence>
<dbReference type="EMBL" id="PXYI01000005">
    <property type="protein sequence ID" value="PSJ38974.1"/>
    <property type="molecule type" value="Genomic_DNA"/>
</dbReference>
<dbReference type="Pfam" id="PF05426">
    <property type="entry name" value="Alginate_lyase"/>
    <property type="match status" value="1"/>
</dbReference>
<dbReference type="Gene3D" id="1.50.10.100">
    <property type="entry name" value="Chondroitin AC/alginate lyase"/>
    <property type="match status" value="1"/>
</dbReference>
<proteinExistence type="predicted"/>
<accession>A0A2P7QM01</accession>
<dbReference type="Proteomes" id="UP000241167">
    <property type="component" value="Unassembled WGS sequence"/>
</dbReference>
<keyword evidence="5" id="KW-1185">Reference proteome</keyword>
<dbReference type="OrthoDB" id="7210452at2"/>
<name>A0A2P7QM01_9SPHN</name>
<evidence type="ECO:0000313" key="5">
    <source>
        <dbReference type="Proteomes" id="UP000241167"/>
    </source>
</evidence>
<feature type="domain" description="Alginate lyase" evidence="3">
    <location>
        <begin position="96"/>
        <end position="371"/>
    </location>
</feature>
<reference evidence="4 5" key="1">
    <citation type="submission" date="2018-03" db="EMBL/GenBank/DDBJ databases">
        <title>The draft genome of Sphingosinicella sp. GL-C-18.</title>
        <authorList>
            <person name="Liu L."/>
            <person name="Li L."/>
            <person name="Liang L."/>
            <person name="Zhang X."/>
            <person name="Wang T."/>
        </authorList>
    </citation>
    <scope>NUCLEOTIDE SEQUENCE [LARGE SCALE GENOMIC DNA]</scope>
    <source>
        <strain evidence="4 5">GL-C-18</strain>
    </source>
</reference>
<evidence type="ECO:0000256" key="1">
    <source>
        <dbReference type="ARBA" id="ARBA00022729"/>
    </source>
</evidence>
<sequence>MAGGRARSAADPRRRCVGARFLSARGGRPDAAAHPAAADPALIDRRSLLAAGAAFLATPLRAAETLAIAEFRAIERARVLPRAVPLLRQKPRTITAIPAPRSPAGPHDYYSEGDYWWPDPARPGGPYVRRDGLSNPDKFDGHRDALIAFGVAVPTLTSAWALTGDRRFAAAAIRHLEAWFVTPETRMNPNLAHAQAIIGVNSGRAIGIIDTLQIVEVARAAEMLARRDAPGYRRIRSRVEAWFAAYLDWLTGSPAGREERDQKNNHGTCWLLQVAAFASLLGRADLLAAMRTRLMKTIVPAQIAADGRQPLELARTKPFAYSLFNLDVLAASAWLLSHSRGELIVQPTASGASIADAIAFMAPFIADRTRWPFARDVEHFDDFPVRHPSLLFGALAQDRAEWLALWRALDADPTVAEVVRNYPVRQPLLWMDQTL</sequence>
<dbReference type="AlphaFoldDB" id="A0A2P7QM01"/>
<protein>
    <submittedName>
        <fullName evidence="4">Alginate lyase</fullName>
    </submittedName>
</protein>
<gene>
    <name evidence="4" type="ORF">C7I55_16840</name>
</gene>
<dbReference type="GO" id="GO:0016829">
    <property type="term" value="F:lyase activity"/>
    <property type="evidence" value="ECO:0007669"/>
    <property type="project" value="UniProtKB-KW"/>
</dbReference>
<evidence type="ECO:0000256" key="2">
    <source>
        <dbReference type="ARBA" id="ARBA00023239"/>
    </source>
</evidence>
<dbReference type="InterPro" id="IPR008397">
    <property type="entry name" value="Alginate_lyase_dom"/>
</dbReference>
<evidence type="ECO:0000313" key="4">
    <source>
        <dbReference type="EMBL" id="PSJ38974.1"/>
    </source>
</evidence>
<organism evidence="4 5">
    <name type="scientific">Allosphingosinicella deserti</name>
    <dbReference type="NCBI Taxonomy" id="2116704"/>
    <lineage>
        <taxon>Bacteria</taxon>
        <taxon>Pseudomonadati</taxon>
        <taxon>Pseudomonadota</taxon>
        <taxon>Alphaproteobacteria</taxon>
        <taxon>Sphingomonadales</taxon>
        <taxon>Sphingomonadaceae</taxon>
        <taxon>Allosphingosinicella</taxon>
    </lineage>
</organism>
<dbReference type="SUPFAM" id="SSF48230">
    <property type="entry name" value="Chondroitin AC/alginate lyase"/>
    <property type="match status" value="1"/>
</dbReference>